<keyword evidence="5" id="KW-1185">Reference proteome</keyword>
<evidence type="ECO:0000313" key="4">
    <source>
        <dbReference type="EMBL" id="MFD2309319.1"/>
    </source>
</evidence>
<dbReference type="Proteomes" id="UP001597425">
    <property type="component" value="Unassembled WGS sequence"/>
</dbReference>
<dbReference type="EMBL" id="JBHUJD010000002">
    <property type="protein sequence ID" value="MFD2309319.1"/>
    <property type="molecule type" value="Genomic_DNA"/>
</dbReference>
<name>A0ABW5E8B3_9GAMM</name>
<comment type="caution">
    <text evidence="4">The sequence shown here is derived from an EMBL/GenBank/DDBJ whole genome shotgun (WGS) entry which is preliminary data.</text>
</comment>
<dbReference type="Gene3D" id="2.60.40.3870">
    <property type="entry name" value="Uncharacterised protein PF16024, DUF4785"/>
    <property type="match status" value="1"/>
</dbReference>
<sequence length="392" mass="43143">MQYYRMIIAAPLAIAAALSATALQAQQLANQNREKVAFSQYVDPGSEQHLADTPIARKSRSFFRRVSGSELNRGLELVTDADRAVIQITPLDGVAKGARVSKREIPRGMTLSNGAQRRPVDDDSIALHRMSRGLRQQLPAFYRRAHAMRVPADMDHGKLTLKANGNAAARAQYVVYVLDRHSDTALEVRTPKTRFSRAEHLTLEASAGSRAQIDSISATLVAPGGERYALSGKMQGDEYRVDWPVRVRESGAPGQLWSVQVKSRIHSASGALVERVATVATNIFQQTAELASVHSEAQGLRLDLDVQQPGRYEVRALVQGRDRSGGYLPIMLSYNAEWLEAGRRQMAVPMDMAQLAASGLDGPYRVQSLQLLDQGRMAVLDYQRGSWELATP</sequence>
<evidence type="ECO:0000259" key="3">
    <source>
        <dbReference type="Pfam" id="PF20943"/>
    </source>
</evidence>
<dbReference type="Pfam" id="PF16024">
    <property type="entry name" value="DUF4785_1st"/>
    <property type="match status" value="1"/>
</dbReference>
<dbReference type="Pfam" id="PF20943">
    <property type="entry name" value="DUF4785_3rd"/>
    <property type="match status" value="1"/>
</dbReference>
<evidence type="ECO:0000259" key="2">
    <source>
        <dbReference type="Pfam" id="PF16024"/>
    </source>
</evidence>
<gene>
    <name evidence="4" type="ORF">ACFSKX_02730</name>
</gene>
<organism evidence="4 5">
    <name type="scientific">Microbulbifer halophilus</name>
    <dbReference type="NCBI Taxonomy" id="453963"/>
    <lineage>
        <taxon>Bacteria</taxon>
        <taxon>Pseudomonadati</taxon>
        <taxon>Pseudomonadota</taxon>
        <taxon>Gammaproteobacteria</taxon>
        <taxon>Cellvibrionales</taxon>
        <taxon>Microbulbiferaceae</taxon>
        <taxon>Microbulbifer</taxon>
    </lineage>
</organism>
<feature type="domain" description="DUF4785" evidence="3">
    <location>
        <begin position="291"/>
        <end position="383"/>
    </location>
</feature>
<feature type="chain" id="PRO_5045261741" evidence="1">
    <location>
        <begin position="26"/>
        <end position="392"/>
    </location>
</feature>
<protein>
    <submittedName>
        <fullName evidence="4">DUF4785 domain-containing protein</fullName>
    </submittedName>
</protein>
<feature type="domain" description="DUF4785" evidence="2">
    <location>
        <begin position="30"/>
        <end position="179"/>
    </location>
</feature>
<proteinExistence type="predicted"/>
<accession>A0ABW5E8B3</accession>
<keyword evidence="1" id="KW-0732">Signal</keyword>
<evidence type="ECO:0000313" key="5">
    <source>
        <dbReference type="Proteomes" id="UP001597425"/>
    </source>
</evidence>
<dbReference type="InterPro" id="IPR048295">
    <property type="entry name" value="DUF4785_C"/>
</dbReference>
<feature type="signal peptide" evidence="1">
    <location>
        <begin position="1"/>
        <end position="25"/>
    </location>
</feature>
<dbReference type="Gene3D" id="2.60.120.1370">
    <property type="match status" value="1"/>
</dbReference>
<reference evidence="5" key="1">
    <citation type="journal article" date="2019" name="Int. J. Syst. Evol. Microbiol.">
        <title>The Global Catalogue of Microorganisms (GCM) 10K type strain sequencing project: providing services to taxonomists for standard genome sequencing and annotation.</title>
        <authorList>
            <consortium name="The Broad Institute Genomics Platform"/>
            <consortium name="The Broad Institute Genome Sequencing Center for Infectious Disease"/>
            <person name="Wu L."/>
            <person name="Ma J."/>
        </authorList>
    </citation>
    <scope>NUCLEOTIDE SEQUENCE [LARGE SCALE GENOMIC DNA]</scope>
    <source>
        <strain evidence="5">KCTC 12848</strain>
    </source>
</reference>
<dbReference type="InterPro" id="IPR031979">
    <property type="entry name" value="DUF4785_N"/>
</dbReference>
<evidence type="ECO:0000256" key="1">
    <source>
        <dbReference type="SAM" id="SignalP"/>
    </source>
</evidence>
<dbReference type="RefSeq" id="WP_265720661.1">
    <property type="nucleotide sequence ID" value="NZ_JAPIVK010000004.1"/>
</dbReference>